<organism evidence="1 2">
    <name type="scientific">Halomonas qaidamensis</name>
    <dbReference type="NCBI Taxonomy" id="2866211"/>
    <lineage>
        <taxon>Bacteria</taxon>
        <taxon>Pseudomonadati</taxon>
        <taxon>Pseudomonadota</taxon>
        <taxon>Gammaproteobacteria</taxon>
        <taxon>Oceanospirillales</taxon>
        <taxon>Halomonadaceae</taxon>
        <taxon>Halomonas</taxon>
    </lineage>
</organism>
<keyword evidence="2" id="KW-1185">Reference proteome</keyword>
<dbReference type="SUPFAM" id="SSF53474">
    <property type="entry name" value="alpha/beta-Hydrolases"/>
    <property type="match status" value="1"/>
</dbReference>
<dbReference type="Proteomes" id="UP001163082">
    <property type="component" value="Chromosome"/>
</dbReference>
<name>A0ABY6JLB4_9GAMM</name>
<dbReference type="InterPro" id="IPR029058">
    <property type="entry name" value="AB_hydrolase_fold"/>
</dbReference>
<dbReference type="RefSeq" id="WP_264428475.1">
    <property type="nucleotide sequence ID" value="NZ_CP080627.1"/>
</dbReference>
<gene>
    <name evidence="1" type="ORF">K1Y77_11110</name>
</gene>
<proteinExistence type="predicted"/>
<protein>
    <submittedName>
        <fullName evidence="1">Uncharacterized protein</fullName>
    </submittedName>
</protein>
<dbReference type="EMBL" id="CP080627">
    <property type="protein sequence ID" value="UYV18035.1"/>
    <property type="molecule type" value="Genomic_DNA"/>
</dbReference>
<evidence type="ECO:0000313" key="1">
    <source>
        <dbReference type="EMBL" id="UYV18035.1"/>
    </source>
</evidence>
<accession>A0ABY6JLB4</accession>
<reference evidence="1 2" key="1">
    <citation type="journal article" date="2022" name="Antonie Van Leeuwenhoek">
        <title>Whole genome sequencing of the halophilic Halomonas qaidamensis XH36, a novel species strain with high ectoine production.</title>
        <authorList>
            <person name="Zhang T."/>
            <person name="Cui T."/>
            <person name="Cao Y."/>
            <person name="Li Y."/>
            <person name="Li F."/>
            <person name="Zhu D."/>
            <person name="Xing J."/>
        </authorList>
    </citation>
    <scope>NUCLEOTIDE SEQUENCE [LARGE SCALE GENOMIC DNA]</scope>
    <source>
        <strain evidence="1 2">XH36</strain>
    </source>
</reference>
<evidence type="ECO:0000313" key="2">
    <source>
        <dbReference type="Proteomes" id="UP001163082"/>
    </source>
</evidence>
<sequence>MSWSMCYSEVSRSGKRWGGVKKYYESLTDFQSDTNIPNGLSSIQAECALLDISIDIVKGKPLYVFFNGAQRRNDNFKLPVFSGRGITPVGEVSRLSISDPALYFAKDLSMGWYAGTRFFSTQKILIPAVIDKISSVAQPSKIIFIGGSSGGFASLYFSKRYEDSIALVCNPQTNILRYHSAHVKRYIKYCFGVEEISQVRDDPSLMRGITKNVCHFYKGEIKNKIIYMQNKDDKHHLKNHFLPFVKSFGINPNLNIGCHQYGNLLNLMGDWGEGHQVAPRRVWADILSDLSNNLDCLDTLFERGEANSLVRPNAEYAK</sequence>